<proteinExistence type="predicted"/>
<keyword evidence="1" id="KW-1133">Transmembrane helix</keyword>
<reference evidence="3 4" key="1">
    <citation type="submission" date="2020-10" db="EMBL/GenBank/DDBJ databases">
        <title>Identification of Nocardia species via Next-generation sequencing and recognition of intraspecies genetic diversity.</title>
        <authorList>
            <person name="Li P."/>
            <person name="Li P."/>
            <person name="Lu B."/>
        </authorList>
    </citation>
    <scope>NUCLEOTIDE SEQUENCE [LARGE SCALE GENOMIC DNA]</scope>
    <source>
        <strain evidence="3 4">BJ06-0157</strain>
    </source>
</reference>
<sequence>MNDVPPWIMTTVVLSVGLVALARWFFVNDTTIDHRINHALTWDLGALALYGLARSFGLDSLAWHLFACGSQMALANVYGLARLLDGADWQAADQRQRRYNLAAVAVAAVYSLPSIPGIPIDRAVDWSGMAWSASSVGCTLCGVLLARTAVRDLRTADPPRREQLAYLALCVVGVYVIVACAATAVRTAFGTQPEDPGAAWAAGAFIVLVFLAALSGIPLLKIFLARTELDRAGRHCRRLRRLHRDLTAAVPEVVLVQAGSARPESASRLYRMTVEIRDALLHLKHYTTAVDEADTRSYARQIGLAARAKALGVRPIAQAGQSGTTGFAGADRSAELRSMLDLAREWPKAVAAASCQAGKPQPSAITLIGDPLLRT</sequence>
<dbReference type="EMBL" id="JADLQX010000005">
    <property type="protein sequence ID" value="MBF6297693.1"/>
    <property type="molecule type" value="Genomic_DNA"/>
</dbReference>
<feature type="transmembrane region" description="Helical" evidence="1">
    <location>
        <begin position="126"/>
        <end position="146"/>
    </location>
</feature>
<evidence type="ECO:0000259" key="2">
    <source>
        <dbReference type="Pfam" id="PF20182"/>
    </source>
</evidence>
<keyword evidence="1" id="KW-0812">Transmembrane</keyword>
<feature type="transmembrane region" description="Helical" evidence="1">
    <location>
        <begin position="166"/>
        <end position="185"/>
    </location>
</feature>
<keyword evidence="4" id="KW-1185">Reference proteome</keyword>
<keyword evidence="1" id="KW-0472">Membrane</keyword>
<accession>A0ABS0CPG8</accession>
<feature type="transmembrane region" description="Helical" evidence="1">
    <location>
        <begin position="6"/>
        <end position="27"/>
    </location>
</feature>
<evidence type="ECO:0000256" key="1">
    <source>
        <dbReference type="SAM" id="Phobius"/>
    </source>
</evidence>
<dbReference type="Pfam" id="PF20182">
    <property type="entry name" value="DUF6545"/>
    <property type="match status" value="1"/>
</dbReference>
<dbReference type="InterPro" id="IPR046675">
    <property type="entry name" value="DUF6545"/>
</dbReference>
<feature type="domain" description="DUF6545" evidence="2">
    <location>
        <begin position="231"/>
        <end position="347"/>
    </location>
</feature>
<comment type="caution">
    <text evidence="3">The sequence shown here is derived from an EMBL/GenBank/DDBJ whole genome shotgun (WGS) entry which is preliminary data.</text>
</comment>
<dbReference type="Proteomes" id="UP000702209">
    <property type="component" value="Unassembled WGS sequence"/>
</dbReference>
<name>A0ABS0CPG8_9NOCA</name>
<protein>
    <recommendedName>
        <fullName evidence="2">DUF6545 domain-containing protein</fullName>
    </recommendedName>
</protein>
<gene>
    <name evidence="3" type="ORF">IU459_09065</name>
</gene>
<evidence type="ECO:0000313" key="3">
    <source>
        <dbReference type="EMBL" id="MBF6297693.1"/>
    </source>
</evidence>
<dbReference type="RefSeq" id="WP_195129023.1">
    <property type="nucleotide sequence ID" value="NZ_JADLQX010000005.1"/>
</dbReference>
<organism evidence="3 4">
    <name type="scientific">Nocardia amamiensis</name>
    <dbReference type="NCBI Taxonomy" id="404578"/>
    <lineage>
        <taxon>Bacteria</taxon>
        <taxon>Bacillati</taxon>
        <taxon>Actinomycetota</taxon>
        <taxon>Actinomycetes</taxon>
        <taxon>Mycobacteriales</taxon>
        <taxon>Nocardiaceae</taxon>
        <taxon>Nocardia</taxon>
    </lineage>
</organism>
<feature type="transmembrane region" description="Helical" evidence="1">
    <location>
        <begin position="197"/>
        <end position="224"/>
    </location>
</feature>
<feature type="transmembrane region" description="Helical" evidence="1">
    <location>
        <begin position="101"/>
        <end position="120"/>
    </location>
</feature>
<evidence type="ECO:0000313" key="4">
    <source>
        <dbReference type="Proteomes" id="UP000702209"/>
    </source>
</evidence>